<accession>A0ABU4WI14</accession>
<keyword evidence="1" id="KW-1133">Transmembrane helix</keyword>
<evidence type="ECO:0000256" key="1">
    <source>
        <dbReference type="SAM" id="Phobius"/>
    </source>
</evidence>
<evidence type="ECO:0000313" key="2">
    <source>
        <dbReference type="EMBL" id="MDX8416208.1"/>
    </source>
</evidence>
<gene>
    <name evidence="2" type="ORF">MOX91_08510</name>
</gene>
<evidence type="ECO:0000313" key="3">
    <source>
        <dbReference type="Proteomes" id="UP001275932"/>
    </source>
</evidence>
<dbReference type="RefSeq" id="WP_370397687.1">
    <property type="nucleotide sequence ID" value="NZ_JALBUT010000011.1"/>
</dbReference>
<proteinExistence type="predicted"/>
<feature type="transmembrane region" description="Helical" evidence="1">
    <location>
        <begin position="26"/>
        <end position="46"/>
    </location>
</feature>
<reference evidence="2 3" key="1">
    <citation type="submission" date="2022-03" db="EMBL/GenBank/DDBJ databases">
        <title>Novel taxa within the pig intestine.</title>
        <authorList>
            <person name="Wylensek D."/>
            <person name="Bishof K."/>
            <person name="Afrizal A."/>
            <person name="Clavel T."/>
        </authorList>
    </citation>
    <scope>NUCLEOTIDE SEQUENCE [LARGE SCALE GENOMIC DNA]</scope>
    <source>
        <strain evidence="2 3">CLA-KB-P66</strain>
    </source>
</reference>
<keyword evidence="1" id="KW-0472">Membrane</keyword>
<protein>
    <submittedName>
        <fullName evidence="2">Uncharacterized protein</fullName>
    </submittedName>
</protein>
<sequence length="129" mass="14801">MPAQSMIPSAGALSLNLFVFTISKRFTISSILSGIIFFSFIFFAFISDMKFSFSHLFFCAKEKNPERKVLALLNCDGVEKQDSIHFWHFMDVKFVNVAFFISGHILKSLDAMYFMSLRVSLLSDDFVLR</sequence>
<name>A0ABU4WI14_9BACT</name>
<dbReference type="EMBL" id="JALBUT010000011">
    <property type="protein sequence ID" value="MDX8416208.1"/>
    <property type="molecule type" value="Genomic_DNA"/>
</dbReference>
<keyword evidence="1" id="KW-0812">Transmembrane</keyword>
<comment type="caution">
    <text evidence="2">The sequence shown here is derived from an EMBL/GenBank/DDBJ whole genome shotgun (WGS) entry which is preliminary data.</text>
</comment>
<dbReference type="Proteomes" id="UP001275932">
    <property type="component" value="Unassembled WGS sequence"/>
</dbReference>
<organism evidence="2 3">
    <name type="scientific">Intestinicryptomonas porci</name>
    <dbReference type="NCBI Taxonomy" id="2926320"/>
    <lineage>
        <taxon>Bacteria</taxon>
        <taxon>Pseudomonadati</taxon>
        <taxon>Verrucomicrobiota</taxon>
        <taxon>Opitutia</taxon>
        <taxon>Opitutales</taxon>
        <taxon>Intestinicryptomonaceae</taxon>
        <taxon>Intestinicryptomonas</taxon>
    </lineage>
</organism>
<keyword evidence="3" id="KW-1185">Reference proteome</keyword>